<dbReference type="SUPFAM" id="SSF55729">
    <property type="entry name" value="Acyl-CoA N-acyltransferases (Nat)"/>
    <property type="match status" value="1"/>
</dbReference>
<keyword evidence="2" id="KW-0808">Transferase</keyword>
<feature type="domain" description="N-acetyltransferase" evidence="1">
    <location>
        <begin position="10"/>
        <end position="170"/>
    </location>
</feature>
<dbReference type="GO" id="GO:0016746">
    <property type="term" value="F:acyltransferase activity"/>
    <property type="evidence" value="ECO:0007669"/>
    <property type="project" value="UniProtKB-KW"/>
</dbReference>
<organism evidence="2 3">
    <name type="scientific">Desulfosporosinus nitroreducens</name>
    <dbReference type="NCBI Taxonomy" id="2018668"/>
    <lineage>
        <taxon>Bacteria</taxon>
        <taxon>Bacillati</taxon>
        <taxon>Bacillota</taxon>
        <taxon>Clostridia</taxon>
        <taxon>Eubacteriales</taxon>
        <taxon>Desulfitobacteriaceae</taxon>
        <taxon>Desulfosporosinus</taxon>
    </lineage>
</organism>
<sequence length="173" mass="19776">MVNLTLKNDYTIKSLTKDSLKAIEMFNVECSDYYLLHEGVLPSKKEALEIFNDLPPGKNYEDKYSLGIFRNTNELIGIIDIVRDFPVVGEWMVGLLLIKPEERNNGLGKMIHEALVQWAITLGAKSFRIGVIEDNFKGKKFWSDLGYIKIKEAILEKEAKTNVVNVMNFRICS</sequence>
<dbReference type="EC" id="2.3.1.-" evidence="2"/>
<dbReference type="Pfam" id="PF00583">
    <property type="entry name" value="Acetyltransf_1"/>
    <property type="match status" value="1"/>
</dbReference>
<name>A0ABT8QWE3_9FIRM</name>
<evidence type="ECO:0000313" key="2">
    <source>
        <dbReference type="EMBL" id="MDO0825505.1"/>
    </source>
</evidence>
<dbReference type="RefSeq" id="WP_302050066.1">
    <property type="nucleotide sequence ID" value="NZ_JAMJEV010000026.1"/>
</dbReference>
<keyword evidence="3" id="KW-1185">Reference proteome</keyword>
<keyword evidence="2" id="KW-0012">Acyltransferase</keyword>
<evidence type="ECO:0000313" key="3">
    <source>
        <dbReference type="Proteomes" id="UP001176021"/>
    </source>
</evidence>
<reference evidence="2" key="1">
    <citation type="submission" date="2022-05" db="EMBL/GenBank/DDBJ databases">
        <title>Expanded diversity of anoxic marine methylotrophy in a Black Sea sulfate reducing microorganism.</title>
        <authorList>
            <person name="Fischer P.Q."/>
            <person name="Stams A.J.M."/>
            <person name="Villanueva L."/>
            <person name="Sousa D.Z."/>
        </authorList>
    </citation>
    <scope>NUCLEOTIDE SEQUENCE</scope>
    <source>
        <strain evidence="2">P130</strain>
    </source>
</reference>
<dbReference type="InterPro" id="IPR016181">
    <property type="entry name" value="Acyl_CoA_acyltransferase"/>
</dbReference>
<dbReference type="EMBL" id="JAMJEV010000026">
    <property type="protein sequence ID" value="MDO0825505.1"/>
    <property type="molecule type" value="Genomic_DNA"/>
</dbReference>
<dbReference type="InterPro" id="IPR000182">
    <property type="entry name" value="GNAT_dom"/>
</dbReference>
<protein>
    <submittedName>
        <fullName evidence="2">GNAT family N-acetyltransferase</fullName>
        <ecNumber evidence="2">2.3.1.-</ecNumber>
    </submittedName>
</protein>
<evidence type="ECO:0000259" key="1">
    <source>
        <dbReference type="PROSITE" id="PS51186"/>
    </source>
</evidence>
<proteinExistence type="predicted"/>
<dbReference type="CDD" id="cd04301">
    <property type="entry name" value="NAT_SF"/>
    <property type="match status" value="1"/>
</dbReference>
<gene>
    <name evidence="2" type="ORF">M8H41_22075</name>
</gene>
<dbReference type="Gene3D" id="3.40.630.30">
    <property type="match status" value="1"/>
</dbReference>
<accession>A0ABT8QWE3</accession>
<dbReference type="Proteomes" id="UP001176021">
    <property type="component" value="Unassembled WGS sequence"/>
</dbReference>
<comment type="caution">
    <text evidence="2">The sequence shown here is derived from an EMBL/GenBank/DDBJ whole genome shotgun (WGS) entry which is preliminary data.</text>
</comment>
<dbReference type="PROSITE" id="PS51186">
    <property type="entry name" value="GNAT"/>
    <property type="match status" value="1"/>
</dbReference>